<dbReference type="InterPro" id="IPR032264">
    <property type="entry name" value="MenD_middle"/>
</dbReference>
<dbReference type="InterPro" id="IPR004433">
    <property type="entry name" value="MenaQ_synth_MenD"/>
</dbReference>
<dbReference type="InterPro" id="IPR012001">
    <property type="entry name" value="Thiamin_PyroP_enz_TPP-bd_dom"/>
</dbReference>
<dbReference type="Pfam" id="PF16582">
    <property type="entry name" value="TPP_enzyme_M_2"/>
    <property type="match status" value="1"/>
</dbReference>
<dbReference type="Pfam" id="PF02775">
    <property type="entry name" value="TPP_enzyme_C"/>
    <property type="match status" value="1"/>
</dbReference>
<evidence type="ECO:0000313" key="7">
    <source>
        <dbReference type="EMBL" id="CAB4672178.1"/>
    </source>
</evidence>
<dbReference type="CDD" id="cd02009">
    <property type="entry name" value="TPP_SHCHC_synthase"/>
    <property type="match status" value="1"/>
</dbReference>
<evidence type="ECO:0000256" key="5">
    <source>
        <dbReference type="ARBA" id="ARBA00023211"/>
    </source>
</evidence>
<dbReference type="InterPro" id="IPR011766">
    <property type="entry name" value="TPP_enzyme_TPP-bd"/>
</dbReference>
<dbReference type="GO" id="GO:0030976">
    <property type="term" value="F:thiamine pyrophosphate binding"/>
    <property type="evidence" value="ECO:0007669"/>
    <property type="project" value="InterPro"/>
</dbReference>
<dbReference type="Gene3D" id="3.40.50.970">
    <property type="match status" value="2"/>
</dbReference>
<accession>A0A6J6MGI7</accession>
<gene>
    <name evidence="7" type="ORF">UFOPK2254_01319</name>
    <name evidence="8" type="ORF">UFOPK3197_00152</name>
    <name evidence="9" type="ORF">UFOPK3241_00485</name>
</gene>
<dbReference type="PROSITE" id="PS50835">
    <property type="entry name" value="IG_LIKE"/>
    <property type="match status" value="1"/>
</dbReference>
<dbReference type="GO" id="GO:0070204">
    <property type="term" value="F:2-succinyl-5-enolpyruvyl-6-hydroxy-3-cyclohexene-1-carboxylic-acid synthase activity"/>
    <property type="evidence" value="ECO:0007669"/>
    <property type="project" value="InterPro"/>
</dbReference>
<dbReference type="Gene3D" id="3.40.50.1220">
    <property type="entry name" value="TPP-binding domain"/>
    <property type="match status" value="1"/>
</dbReference>
<dbReference type="EMBL" id="CAFAZX010000018">
    <property type="protein sequence ID" value="CAB4841586.1"/>
    <property type="molecule type" value="Genomic_DNA"/>
</dbReference>
<evidence type="ECO:0000256" key="3">
    <source>
        <dbReference type="ARBA" id="ARBA00022842"/>
    </source>
</evidence>
<evidence type="ECO:0000256" key="4">
    <source>
        <dbReference type="ARBA" id="ARBA00023052"/>
    </source>
</evidence>
<evidence type="ECO:0000313" key="9">
    <source>
        <dbReference type="EMBL" id="CAB4841586.1"/>
    </source>
</evidence>
<feature type="domain" description="Ig-like" evidence="6">
    <location>
        <begin position="99"/>
        <end position="213"/>
    </location>
</feature>
<dbReference type="GO" id="GO:0009234">
    <property type="term" value="P:menaquinone biosynthetic process"/>
    <property type="evidence" value="ECO:0007669"/>
    <property type="project" value="InterPro"/>
</dbReference>
<keyword evidence="4" id="KW-0786">Thiamine pyrophosphate</keyword>
<keyword evidence="5" id="KW-0464">Manganese</keyword>
<dbReference type="InterPro" id="IPR007110">
    <property type="entry name" value="Ig-like_dom"/>
</dbReference>
<keyword evidence="3" id="KW-0460">Magnesium</keyword>
<dbReference type="HAMAP" id="MF_01659">
    <property type="entry name" value="MenD"/>
    <property type="match status" value="1"/>
</dbReference>
<protein>
    <submittedName>
        <fullName evidence="7">Unannotated protein</fullName>
    </submittedName>
</protein>
<reference evidence="7" key="1">
    <citation type="submission" date="2020-05" db="EMBL/GenBank/DDBJ databases">
        <authorList>
            <person name="Chiriac C."/>
            <person name="Salcher M."/>
            <person name="Ghai R."/>
            <person name="Kavagutti S V."/>
        </authorList>
    </citation>
    <scope>NUCLEOTIDE SEQUENCE</scope>
</reference>
<evidence type="ECO:0000313" key="8">
    <source>
        <dbReference type="EMBL" id="CAB4820220.1"/>
    </source>
</evidence>
<dbReference type="SUPFAM" id="SSF52518">
    <property type="entry name" value="Thiamin diphosphate-binding fold (THDP-binding)"/>
    <property type="match status" value="2"/>
</dbReference>
<keyword evidence="2" id="KW-0479">Metal-binding</keyword>
<dbReference type="EMBL" id="CAFABI010000010">
    <property type="protein sequence ID" value="CAB4820220.1"/>
    <property type="molecule type" value="Genomic_DNA"/>
</dbReference>
<dbReference type="InterPro" id="IPR029061">
    <property type="entry name" value="THDP-binding"/>
</dbReference>
<evidence type="ECO:0000259" key="6">
    <source>
        <dbReference type="PROSITE" id="PS50835"/>
    </source>
</evidence>
<sequence length="525" mass="56488">MNTSTALARNITQQIISSGITDVVMSPGSRNAPLSIALYVAQTHGLINLHVRIDERSAGFFALGIAKASGKPVALLCTSGTAVANYLPAVLEAHHSQVPLLVMTADRPARLRQTGANQTTMQAGIFGQAVSLACDVSEIDFDFTDVFSTLTHGPVHLNVQFDEPLLPDDESDWLKGVTPGSYKAGKPRGQEELEITESRGLIVVGHDRGTFNCADISAFAREIGWPVIAEDPLSFPESIAHASLFLTSQVIRTQLKPETVIVIGRTTLSRSVNALIKSSGREIVIDSRISSVDVKRSADQLFAAVPHLIKSAEADSEWDKQWRNYSDATNQLFSTLPQWCEENIARQVSALIPDSASLFISSSRPIRDIEGFASSRTGLNTFANRGLAGIDGNISTALGIASQYETSFAIVGDLSFLHDMGALVSTEKINLRLLVINNDGGGIFSTLPQNSVEGFETIFGTPHGKDPAKIAQAMGVASFTVESIDELREKISAPVKGVSVVVANVPSREMNAQILRDFYQAVEKL</sequence>
<dbReference type="EMBL" id="CAEZWO010000165">
    <property type="protein sequence ID" value="CAB4672178.1"/>
    <property type="molecule type" value="Genomic_DNA"/>
</dbReference>
<dbReference type="Pfam" id="PF02776">
    <property type="entry name" value="TPP_enzyme_N"/>
    <property type="match status" value="1"/>
</dbReference>
<dbReference type="PANTHER" id="PTHR42916">
    <property type="entry name" value="2-SUCCINYL-5-ENOLPYRUVYL-6-HYDROXY-3-CYCLOHEXENE-1-CARBOXYLATE SYNTHASE"/>
    <property type="match status" value="1"/>
</dbReference>
<name>A0A6J6MGI7_9ZZZZ</name>
<organism evidence="7">
    <name type="scientific">freshwater metagenome</name>
    <dbReference type="NCBI Taxonomy" id="449393"/>
    <lineage>
        <taxon>unclassified sequences</taxon>
        <taxon>metagenomes</taxon>
        <taxon>ecological metagenomes</taxon>
    </lineage>
</organism>
<dbReference type="CDD" id="cd07037">
    <property type="entry name" value="TPP_PYR_MenD"/>
    <property type="match status" value="1"/>
</dbReference>
<dbReference type="PIRSF" id="PIRSF004983">
    <property type="entry name" value="MenD"/>
    <property type="match status" value="1"/>
</dbReference>
<evidence type="ECO:0000256" key="2">
    <source>
        <dbReference type="ARBA" id="ARBA00022723"/>
    </source>
</evidence>
<dbReference type="AlphaFoldDB" id="A0A6J6MGI7"/>
<dbReference type="PANTHER" id="PTHR42916:SF1">
    <property type="entry name" value="PROTEIN PHYLLO, CHLOROPLASTIC"/>
    <property type="match status" value="1"/>
</dbReference>
<keyword evidence="1" id="KW-0808">Transferase</keyword>
<evidence type="ECO:0000256" key="1">
    <source>
        <dbReference type="ARBA" id="ARBA00022679"/>
    </source>
</evidence>
<proteinExistence type="inferred from homology"/>
<dbReference type="GO" id="GO:0046872">
    <property type="term" value="F:metal ion binding"/>
    <property type="evidence" value="ECO:0007669"/>
    <property type="project" value="UniProtKB-KW"/>
</dbReference>
<dbReference type="NCBIfam" id="TIGR00173">
    <property type="entry name" value="menD"/>
    <property type="match status" value="1"/>
</dbReference>